<keyword evidence="4" id="KW-1185">Reference proteome</keyword>
<protein>
    <recommendedName>
        <fullName evidence="2">BAG domain-containing protein</fullName>
    </recommendedName>
</protein>
<accession>A0A843XEF5</accession>
<dbReference type="GO" id="GO:0009506">
    <property type="term" value="C:plasmodesma"/>
    <property type="evidence" value="ECO:0007669"/>
    <property type="project" value="TreeGrafter"/>
</dbReference>
<gene>
    <name evidence="3" type="ORF">Taro_050605</name>
</gene>
<dbReference type="GO" id="GO:0006457">
    <property type="term" value="P:protein folding"/>
    <property type="evidence" value="ECO:0007669"/>
    <property type="project" value="TreeGrafter"/>
</dbReference>
<evidence type="ECO:0000256" key="1">
    <source>
        <dbReference type="ARBA" id="ARBA00023186"/>
    </source>
</evidence>
<dbReference type="Pfam" id="PF00612">
    <property type="entry name" value="IQ"/>
    <property type="match status" value="1"/>
</dbReference>
<proteinExistence type="predicted"/>
<evidence type="ECO:0000313" key="4">
    <source>
        <dbReference type="Proteomes" id="UP000652761"/>
    </source>
</evidence>
<dbReference type="CDD" id="cd23767">
    <property type="entry name" value="IQCD"/>
    <property type="match status" value="1"/>
</dbReference>
<dbReference type="SUPFAM" id="SSF63491">
    <property type="entry name" value="BAG domain"/>
    <property type="match status" value="1"/>
</dbReference>
<dbReference type="PROSITE" id="PS51035">
    <property type="entry name" value="BAG"/>
    <property type="match status" value="1"/>
</dbReference>
<dbReference type="Proteomes" id="UP000652761">
    <property type="component" value="Unassembled WGS sequence"/>
</dbReference>
<organism evidence="3 4">
    <name type="scientific">Colocasia esculenta</name>
    <name type="common">Wild taro</name>
    <name type="synonym">Arum esculentum</name>
    <dbReference type="NCBI Taxonomy" id="4460"/>
    <lineage>
        <taxon>Eukaryota</taxon>
        <taxon>Viridiplantae</taxon>
        <taxon>Streptophyta</taxon>
        <taxon>Embryophyta</taxon>
        <taxon>Tracheophyta</taxon>
        <taxon>Spermatophyta</taxon>
        <taxon>Magnoliopsida</taxon>
        <taxon>Liliopsida</taxon>
        <taxon>Araceae</taxon>
        <taxon>Aroideae</taxon>
        <taxon>Colocasieae</taxon>
        <taxon>Colocasia</taxon>
    </lineage>
</organism>
<dbReference type="Gene3D" id="1.20.5.190">
    <property type="match status" value="1"/>
</dbReference>
<dbReference type="PANTHER" id="PTHR33322:SF8">
    <property type="entry name" value="BAG FAMILY MOLECULAR CHAPERONE REGULATOR 5, MITOCHONDRIAL"/>
    <property type="match status" value="1"/>
</dbReference>
<dbReference type="InterPro" id="IPR003103">
    <property type="entry name" value="BAG_domain"/>
</dbReference>
<evidence type="ECO:0000259" key="2">
    <source>
        <dbReference type="PROSITE" id="PS51035"/>
    </source>
</evidence>
<sequence length="201" mass="22161">MQNSRFFSASAAAAYLYFDHGGGLSSPPSVTVIPVECPSPDVAVPIFVHSPGAAAVKIQAAYRGHLVRSLVRRVRDADAEAGRFELLIRTQEVVDAVRRDARERLRVAEGLMALLLRLDGVPGFYPAVRELRRATSRRIVALQELLDAIVVERIVELEGLPSTWEEVVWGVDGVGEREVPVDAEERVVRRGLRCLEKLLLG</sequence>
<dbReference type="PANTHER" id="PTHR33322">
    <property type="entry name" value="BAG DOMAIN CONTAINING PROTEIN, EXPRESSED"/>
    <property type="match status" value="1"/>
</dbReference>
<comment type="caution">
    <text evidence="3">The sequence shown here is derived from an EMBL/GenBank/DDBJ whole genome shotgun (WGS) entry which is preliminary data.</text>
</comment>
<reference evidence="3" key="1">
    <citation type="submission" date="2017-07" db="EMBL/GenBank/DDBJ databases">
        <title>Taro Niue Genome Assembly and Annotation.</title>
        <authorList>
            <person name="Atibalentja N."/>
            <person name="Keating K."/>
            <person name="Fields C.J."/>
        </authorList>
    </citation>
    <scope>NUCLEOTIDE SEQUENCE</scope>
    <source>
        <strain evidence="3">Niue_2</strain>
        <tissue evidence="3">Leaf</tissue>
    </source>
</reference>
<dbReference type="InterPro" id="IPR040400">
    <property type="entry name" value="BAG5/6/7/8"/>
</dbReference>
<keyword evidence="1" id="KW-0143">Chaperone</keyword>
<name>A0A843XEF5_COLES</name>
<dbReference type="OrthoDB" id="1907216at2759"/>
<dbReference type="AlphaFoldDB" id="A0A843XEF5"/>
<dbReference type="GO" id="GO:0051087">
    <property type="term" value="F:protein-folding chaperone binding"/>
    <property type="evidence" value="ECO:0007669"/>
    <property type="project" value="InterPro"/>
</dbReference>
<dbReference type="Pfam" id="PF02179">
    <property type="entry name" value="BAG"/>
    <property type="match status" value="1"/>
</dbReference>
<dbReference type="InterPro" id="IPR000048">
    <property type="entry name" value="IQ_motif_EF-hand-BS"/>
</dbReference>
<dbReference type="EMBL" id="NMUH01007660">
    <property type="protein sequence ID" value="MQM17631.1"/>
    <property type="molecule type" value="Genomic_DNA"/>
</dbReference>
<dbReference type="PROSITE" id="PS50096">
    <property type="entry name" value="IQ"/>
    <property type="match status" value="1"/>
</dbReference>
<feature type="domain" description="BAG" evidence="2">
    <location>
        <begin position="94"/>
        <end position="150"/>
    </location>
</feature>
<evidence type="ECO:0000313" key="3">
    <source>
        <dbReference type="EMBL" id="MQM17631.1"/>
    </source>
</evidence>